<evidence type="ECO:0000313" key="3">
    <source>
        <dbReference type="Proteomes" id="UP000037136"/>
    </source>
</evidence>
<organism evidence="2 3">
    <name type="scientific">Ophiocordyceps unilateralis</name>
    <name type="common">Zombie-ant fungus</name>
    <name type="synonym">Torrubia unilateralis</name>
    <dbReference type="NCBI Taxonomy" id="268505"/>
    <lineage>
        <taxon>Eukaryota</taxon>
        <taxon>Fungi</taxon>
        <taxon>Dikarya</taxon>
        <taxon>Ascomycota</taxon>
        <taxon>Pezizomycotina</taxon>
        <taxon>Sordariomycetes</taxon>
        <taxon>Hypocreomycetidae</taxon>
        <taxon>Hypocreales</taxon>
        <taxon>Ophiocordycipitaceae</taxon>
        <taxon>Ophiocordyceps</taxon>
    </lineage>
</organism>
<reference evidence="2 3" key="1">
    <citation type="journal article" date="2015" name="BMC Genomics">
        <title>Gene expression during zombie ant biting behavior reflects the complexity underlying fungal parasitic behavioral manipulation.</title>
        <authorList>
            <person name="de Bekker C."/>
            <person name="Ohm R.A."/>
            <person name="Loreto R.G."/>
            <person name="Sebastian A."/>
            <person name="Albert I."/>
            <person name="Merrow M."/>
            <person name="Brachmann A."/>
            <person name="Hughes D.P."/>
        </authorList>
    </citation>
    <scope>NUCLEOTIDE SEQUENCE [LARGE SCALE GENOMIC DNA]</scope>
    <source>
        <strain evidence="2 3">SC16a</strain>
    </source>
</reference>
<comment type="caution">
    <text evidence="2">The sequence shown here is derived from an EMBL/GenBank/DDBJ whole genome shotgun (WGS) entry which is preliminary data.</text>
</comment>
<dbReference type="AlphaFoldDB" id="A0A2A9PF17"/>
<dbReference type="EMBL" id="LAZP02000163">
    <property type="protein sequence ID" value="PFH59928.1"/>
    <property type="molecule type" value="Genomic_DNA"/>
</dbReference>
<feature type="region of interest" description="Disordered" evidence="1">
    <location>
        <begin position="50"/>
        <end position="90"/>
    </location>
</feature>
<dbReference type="Proteomes" id="UP000037136">
    <property type="component" value="Unassembled WGS sequence"/>
</dbReference>
<evidence type="ECO:0000256" key="1">
    <source>
        <dbReference type="SAM" id="MobiDB-lite"/>
    </source>
</evidence>
<proteinExistence type="predicted"/>
<sequence>MIPARYPICPFGESFEFDPRRAGLDTFRDEATLTDLIEKFRVVCSHKASSKKASSFVTTYQGQAQAQGGAPSGSSQPSTTPANSNGRRPRQKTCFYVLPESIPARLVNTITLDEDLLKKVRERVGNNRELSTKVLVEVQRLKEKAVNKVGQSTG</sequence>
<protein>
    <submittedName>
        <fullName evidence="2">Uncharacterized protein</fullName>
    </submittedName>
</protein>
<accession>A0A2A9PF17</accession>
<name>A0A2A9PF17_OPHUN</name>
<feature type="compositionally biased region" description="Low complexity" evidence="1">
    <location>
        <begin position="50"/>
        <end position="82"/>
    </location>
</feature>
<reference evidence="2 3" key="2">
    <citation type="journal article" date="2017" name="Sci. Rep.">
        <title>Ant-infecting Ophiocordyceps genomes reveal a high diversity of potential behavioral manipulation genes and a possible major role for enterotoxins.</title>
        <authorList>
            <person name="de Bekker C."/>
            <person name="Ohm R.A."/>
            <person name="Evans H.C."/>
            <person name="Brachmann A."/>
            <person name="Hughes D.P."/>
        </authorList>
    </citation>
    <scope>NUCLEOTIDE SEQUENCE [LARGE SCALE GENOMIC DNA]</scope>
    <source>
        <strain evidence="2 3">SC16a</strain>
    </source>
</reference>
<evidence type="ECO:0000313" key="2">
    <source>
        <dbReference type="EMBL" id="PFH59928.1"/>
    </source>
</evidence>
<keyword evidence="3" id="KW-1185">Reference proteome</keyword>
<gene>
    <name evidence="2" type="ORF">XA68_11697</name>
</gene>